<feature type="region of interest" description="Disordered" evidence="1">
    <location>
        <begin position="456"/>
        <end position="481"/>
    </location>
</feature>
<evidence type="ECO:0000313" key="2">
    <source>
        <dbReference type="EMBL" id="ESK82236.1"/>
    </source>
</evidence>
<feature type="region of interest" description="Disordered" evidence="1">
    <location>
        <begin position="378"/>
        <end position="433"/>
    </location>
</feature>
<name>V2WNY4_MONRO</name>
<keyword evidence="3" id="KW-1185">Reference proteome</keyword>
<protein>
    <submittedName>
        <fullName evidence="2">Uncharacterized protein</fullName>
    </submittedName>
</protein>
<feature type="compositionally biased region" description="Low complexity" evidence="1">
    <location>
        <begin position="378"/>
        <end position="391"/>
    </location>
</feature>
<proteinExistence type="predicted"/>
<evidence type="ECO:0000313" key="3">
    <source>
        <dbReference type="Proteomes" id="UP000017559"/>
    </source>
</evidence>
<dbReference type="STRING" id="1381753.V2WNY4"/>
<evidence type="ECO:0000256" key="1">
    <source>
        <dbReference type="SAM" id="MobiDB-lite"/>
    </source>
</evidence>
<reference evidence="2 3" key="1">
    <citation type="journal article" date="2014" name="BMC Genomics">
        <title>Genome and secretome analysis of the hemibiotrophic fungal pathogen, Moniliophthora roreri, which causes frosty pod rot disease of cacao: mechanisms of the biotrophic and necrotrophic phases.</title>
        <authorList>
            <person name="Meinhardt L.W."/>
            <person name="Costa G.G.L."/>
            <person name="Thomazella D.P.T."/>
            <person name="Teixeira P.J.P.L."/>
            <person name="Carazzolle M.F."/>
            <person name="Schuster S.C."/>
            <person name="Carlson J.E."/>
            <person name="Guiltinan M.J."/>
            <person name="Mieczkowski P."/>
            <person name="Farmer A."/>
            <person name="Ramaraj T."/>
            <person name="Crozier J."/>
            <person name="Davis R.E."/>
            <person name="Shao J."/>
            <person name="Melnick R.L."/>
            <person name="Pereira G.A.G."/>
            <person name="Bailey B.A."/>
        </authorList>
    </citation>
    <scope>NUCLEOTIDE SEQUENCE [LARGE SCALE GENOMIC DNA]</scope>
    <source>
        <strain evidence="2 3">MCA 2997</strain>
    </source>
</reference>
<comment type="caution">
    <text evidence="2">The sequence shown here is derived from an EMBL/GenBank/DDBJ whole genome shotgun (WGS) entry which is preliminary data.</text>
</comment>
<gene>
    <name evidence="2" type="ORF">Moror_8721</name>
</gene>
<feature type="compositionally biased region" description="Pro residues" evidence="1">
    <location>
        <begin position="392"/>
        <end position="418"/>
    </location>
</feature>
<feature type="non-terminal residue" evidence="2">
    <location>
        <position position="680"/>
    </location>
</feature>
<sequence length="680" mass="74326">MTKLKPGNPGCGCDQKWDEGPKSEYLNSLESLWRQKSTLFLDEVEKYFVKTWGYNLPVYDIPDENTDYAPPDINTFPEDQCQEEADRRKDFKADLRKKASNWAYYHWGDKSSKQKKKVQDKNMVVNNCLRELGNLNKKTPCKKSVLVRYREIHYTSKIRDEFTEYWNVVGEAEGSNRNWLHMMNAFTRRKMDKEGPKVIADLQKLNSNQYKAEMTKYEADIKWTSTLEEFARDGLEILAPLADATAMVFGGIVTVCITLPRPKDGKIETRSITSVVPCSNTTIPFQNWDEAGYKWLHYLCNSYGQAIFTLLTIGPIPDPSATAGPVTGPDPSGSIPVTCVASLVQPTVHDPSSVNTPQTHPEHSELVLSSGAIAHNGPVVLSPSTSSLSTSPPTPVPPTPVPPTPALPTPALPTPALPIPALSTSSPPAPALPTPALPTPTVQCSSLKELPLTLPVRKSSHSPTPPTITTTPINSTEPDQNTPGTLPINAPSATTIGAPEVIEQQGSSGSAAMSSPTPSAIDLHISRVNGQLHPFTVAPQWLHTNSSGSMYHPQSLPQPSAPILNPQQLLFQQQQQLQLQQLVLQQQQQGFGVGMPFTGSQTPVCYPGMSPHLVQFYPQSLFLDQQMVNWNPTNSSLMSGPVGNRNGEGKGYVEMFNGPEDGAANDGILNSFQSPNIDTC</sequence>
<dbReference type="HOGENOM" id="CLU_404708_0_0_1"/>
<dbReference type="OrthoDB" id="3114111at2759"/>
<dbReference type="AlphaFoldDB" id="V2WNY4"/>
<feature type="compositionally biased region" description="Low complexity" evidence="1">
    <location>
        <begin position="467"/>
        <end position="476"/>
    </location>
</feature>
<dbReference type="Proteomes" id="UP000017559">
    <property type="component" value="Unassembled WGS sequence"/>
</dbReference>
<dbReference type="EMBL" id="AWSO01002013">
    <property type="protein sequence ID" value="ESK82236.1"/>
    <property type="molecule type" value="Genomic_DNA"/>
</dbReference>
<accession>V2WNY4</accession>
<organism evidence="2 3">
    <name type="scientific">Moniliophthora roreri (strain MCA 2997)</name>
    <name type="common">Cocoa frosty pod rot fungus</name>
    <name type="synonym">Crinipellis roreri</name>
    <dbReference type="NCBI Taxonomy" id="1381753"/>
    <lineage>
        <taxon>Eukaryota</taxon>
        <taxon>Fungi</taxon>
        <taxon>Dikarya</taxon>
        <taxon>Basidiomycota</taxon>
        <taxon>Agaricomycotina</taxon>
        <taxon>Agaricomycetes</taxon>
        <taxon>Agaricomycetidae</taxon>
        <taxon>Agaricales</taxon>
        <taxon>Marasmiineae</taxon>
        <taxon>Marasmiaceae</taxon>
        <taxon>Moniliophthora</taxon>
    </lineage>
</organism>
<dbReference type="KEGG" id="mrr:Moror_8721"/>